<comment type="caution">
    <text evidence="2">The sequence shown here is derived from an EMBL/GenBank/DDBJ whole genome shotgun (WGS) entry which is preliminary data.</text>
</comment>
<dbReference type="AlphaFoldDB" id="A0ABD5WUN6"/>
<dbReference type="Pfam" id="PF26508">
    <property type="entry name" value="DUF8170"/>
    <property type="match status" value="1"/>
</dbReference>
<name>A0ABD5WUN6_9EURY</name>
<keyword evidence="3" id="KW-1185">Reference proteome</keyword>
<dbReference type="InterPro" id="IPR058483">
    <property type="entry name" value="DUF8170"/>
</dbReference>
<feature type="compositionally biased region" description="Basic and acidic residues" evidence="1">
    <location>
        <begin position="272"/>
        <end position="290"/>
    </location>
</feature>
<feature type="compositionally biased region" description="Basic residues" evidence="1">
    <location>
        <begin position="201"/>
        <end position="212"/>
    </location>
</feature>
<dbReference type="RefSeq" id="WP_382210164.1">
    <property type="nucleotide sequence ID" value="NZ_JBHSZH010000005.1"/>
</dbReference>
<evidence type="ECO:0000313" key="2">
    <source>
        <dbReference type="EMBL" id="MFC7081809.1"/>
    </source>
</evidence>
<proteinExistence type="predicted"/>
<accession>A0ABD5WUN6</accession>
<dbReference type="Proteomes" id="UP001596407">
    <property type="component" value="Unassembled WGS sequence"/>
</dbReference>
<feature type="region of interest" description="Disordered" evidence="1">
    <location>
        <begin position="272"/>
        <end position="303"/>
    </location>
</feature>
<evidence type="ECO:0000256" key="1">
    <source>
        <dbReference type="SAM" id="MobiDB-lite"/>
    </source>
</evidence>
<protein>
    <submittedName>
        <fullName evidence="2">Uncharacterized protein</fullName>
    </submittedName>
</protein>
<sequence>MADPAIPPNADEIEAAVNEALHGLELEPHETASILGFANEELPHLQTPETTYYVLGSYRDPYVRRLRRVENELNKRLSAYAFVMGDLREIGLDRLPEFRIRFQLLAAYADYIVGVYEQDAGGEVTELGKISETPYFEKSYVLPRDYCWMTGENFDGKADVVAAAMEIWHSEDLTDEQTADELESLVAEAQESGIGVSEGRTHRRGSRARTRQHRVVQLGSPQRVPTLRVTRSVSAVGRRVRTPRFGGFRADARPTSRLGRVGRVYLISLPFRRDRPSRDPSRHPRREPNRSPRRSRRRLRPRR</sequence>
<gene>
    <name evidence="2" type="ORF">ACFQJ6_18630</name>
</gene>
<reference evidence="2 3" key="1">
    <citation type="journal article" date="2019" name="Int. J. Syst. Evol. Microbiol.">
        <title>The Global Catalogue of Microorganisms (GCM) 10K type strain sequencing project: providing services to taxonomists for standard genome sequencing and annotation.</title>
        <authorList>
            <consortium name="The Broad Institute Genomics Platform"/>
            <consortium name="The Broad Institute Genome Sequencing Center for Infectious Disease"/>
            <person name="Wu L."/>
            <person name="Ma J."/>
        </authorList>
    </citation>
    <scope>NUCLEOTIDE SEQUENCE [LARGE SCALE GENOMIC DNA]</scope>
    <source>
        <strain evidence="2 3">DT72</strain>
    </source>
</reference>
<evidence type="ECO:0000313" key="3">
    <source>
        <dbReference type="Proteomes" id="UP001596407"/>
    </source>
</evidence>
<dbReference type="EMBL" id="JBHSZH010000005">
    <property type="protein sequence ID" value="MFC7081809.1"/>
    <property type="molecule type" value="Genomic_DNA"/>
</dbReference>
<feature type="region of interest" description="Disordered" evidence="1">
    <location>
        <begin position="190"/>
        <end position="212"/>
    </location>
</feature>
<organism evidence="2 3">
    <name type="scientific">Halorussus caseinilyticus</name>
    <dbReference type="NCBI Taxonomy" id="3034025"/>
    <lineage>
        <taxon>Archaea</taxon>
        <taxon>Methanobacteriati</taxon>
        <taxon>Methanobacteriota</taxon>
        <taxon>Stenosarchaea group</taxon>
        <taxon>Halobacteria</taxon>
        <taxon>Halobacteriales</taxon>
        <taxon>Haladaptataceae</taxon>
        <taxon>Halorussus</taxon>
    </lineage>
</organism>
<feature type="compositionally biased region" description="Basic residues" evidence="1">
    <location>
        <begin position="291"/>
        <end position="303"/>
    </location>
</feature>